<feature type="region of interest" description="Disordered" evidence="1">
    <location>
        <begin position="24"/>
        <end position="65"/>
    </location>
</feature>
<sequence>MSSTQTALEVGRVRASVGGAGAGAAAAGAAAGGGGGPLLQQPRRLAGGQGPAQGGAGLGAGAASKAADAAAARQSSIANLFGGSGFDGSRDHLGDVGFNSGSARNDAHDDGGAGDCDEDEDEYEELTNEAGKRIRKKKKQFKRCFRAMWRVKHPWVIEIRAPNDLTVMKCQYCKEFGLNNPWGKGEGCKTLQLSALKTHEVSHGHKKAAAAWASQNQQNEHGGGGGGGGGGVSVHSIQSNNTNLNPGMNLLQPNSSLSIPGLHHQSQQALYPSESPSVELQEGPIISVIQLMYFTASHDHAIQDYEALCKLHRFMGTPGMPVHDEYSAYTSVRAGKEFLWASSEFLIKGQQASITGSPFFSLFIEEGIDRAFEQHVIVYITYLSEKGSGLPVVEFVELLEIADNSPQAIYNALGDLLSRKRLQLSKLVAICTDGGFIMTSAREGLVSKLKRDVPHLLEIHSIGHREALAAGDAAKLLSELDFVDTFASKVYEWAGRSAKRHSELSELLEAFTQGVVEVVQIHRIRWLSRAQVVEKLVQVMPIILERWQVEEVEWYAIATSFQLQFCLNLLADVLCDLNKLNKKFQEEKVELTAIGAQLDVTISALKRRFLRGFEEFAQGTKYLKEFLKQADGGELQYVDGEGTLHQHRLRFEAMPGCNRGGSIGDCKILGQEYIRKVIESLNERFPDNHTYNAAKIFSPKYYPGDEIERERVTSQWLERLLEKFGSHDLEEPLVNSERCRQELPEFVSMLASCCERKGMVEAWTFCGEVKDWYASWPNLMHLWQIVMVIPSNTIACERGFSRQHLVRDTTRTHLNLKTLDASMRVSVNGPDMSKVDWRAIFEIWKNAKDRRPLRSFAKNLCGSLENFGDERVSQVALVLRQRKWDQLAEVRMPFIP</sequence>
<dbReference type="Pfam" id="PF25431">
    <property type="entry name" value="zf-C17orf113"/>
    <property type="match status" value="1"/>
</dbReference>
<protein>
    <recommendedName>
        <fullName evidence="2">C17orf113 probable zinc finger domain-containing protein</fullName>
    </recommendedName>
</protein>
<evidence type="ECO:0000259" key="2">
    <source>
        <dbReference type="Pfam" id="PF25431"/>
    </source>
</evidence>
<accession>A0A176VPH7</accession>
<evidence type="ECO:0000256" key="1">
    <source>
        <dbReference type="SAM" id="MobiDB-lite"/>
    </source>
</evidence>
<feature type="domain" description="C17orf113 probable zinc finger" evidence="2">
    <location>
        <begin position="153"/>
        <end position="215"/>
    </location>
</feature>
<dbReference type="PANTHER" id="PTHR46880:SF5">
    <property type="entry name" value="DUF4371 DOMAIN-CONTAINING PROTEIN"/>
    <property type="match status" value="1"/>
</dbReference>
<feature type="region of interest" description="Disordered" evidence="1">
    <location>
        <begin position="97"/>
        <end position="124"/>
    </location>
</feature>
<keyword evidence="4" id="KW-1185">Reference proteome</keyword>
<dbReference type="Proteomes" id="UP000077202">
    <property type="component" value="Unassembled WGS sequence"/>
</dbReference>
<feature type="compositionally biased region" description="Gly residues" evidence="1">
    <location>
        <begin position="47"/>
        <end position="60"/>
    </location>
</feature>
<gene>
    <name evidence="3" type="ORF">AXG93_412s1110</name>
</gene>
<dbReference type="InterPro" id="IPR012337">
    <property type="entry name" value="RNaseH-like_sf"/>
</dbReference>
<dbReference type="SUPFAM" id="SSF53098">
    <property type="entry name" value="Ribonuclease H-like"/>
    <property type="match status" value="1"/>
</dbReference>
<feature type="compositionally biased region" description="Polar residues" evidence="1">
    <location>
        <begin position="235"/>
        <end position="247"/>
    </location>
</feature>
<reference evidence="3" key="1">
    <citation type="submission" date="2016-03" db="EMBL/GenBank/DDBJ databases">
        <title>Mechanisms controlling the formation of the plant cell surface in tip-growing cells are functionally conserved among land plants.</title>
        <authorList>
            <person name="Honkanen S."/>
            <person name="Jones V.A."/>
            <person name="Morieri G."/>
            <person name="Champion C."/>
            <person name="Hetherington A.J."/>
            <person name="Kelly S."/>
            <person name="Saint-Marcoux D."/>
            <person name="Proust H."/>
            <person name="Prescott H."/>
            <person name="Dolan L."/>
        </authorList>
    </citation>
    <scope>NUCLEOTIDE SEQUENCE [LARGE SCALE GENOMIC DNA]</scope>
    <source>
        <tissue evidence="3">Whole gametophyte</tissue>
    </source>
</reference>
<feature type="compositionally biased region" description="Gly residues" evidence="1">
    <location>
        <begin position="221"/>
        <end position="232"/>
    </location>
</feature>
<dbReference type="InterPro" id="IPR057456">
    <property type="entry name" value="Znf_C17orf113"/>
</dbReference>
<evidence type="ECO:0000313" key="4">
    <source>
        <dbReference type="Proteomes" id="UP000077202"/>
    </source>
</evidence>
<dbReference type="PANTHER" id="PTHR46880">
    <property type="entry name" value="RAS-ASSOCIATING DOMAIN-CONTAINING PROTEIN"/>
    <property type="match status" value="1"/>
</dbReference>
<name>A0A176VPH7_MARPO</name>
<dbReference type="AlphaFoldDB" id="A0A176VPH7"/>
<dbReference type="EMBL" id="LVLJ01003247">
    <property type="protein sequence ID" value="OAE22222.1"/>
    <property type="molecule type" value="Genomic_DNA"/>
</dbReference>
<evidence type="ECO:0000313" key="3">
    <source>
        <dbReference type="EMBL" id="OAE22222.1"/>
    </source>
</evidence>
<comment type="caution">
    <text evidence="3">The sequence shown here is derived from an EMBL/GenBank/DDBJ whole genome shotgun (WGS) entry which is preliminary data.</text>
</comment>
<feature type="region of interest" description="Disordered" evidence="1">
    <location>
        <begin position="211"/>
        <end position="247"/>
    </location>
</feature>
<organism evidence="3 4">
    <name type="scientific">Marchantia polymorpha subsp. ruderalis</name>
    <dbReference type="NCBI Taxonomy" id="1480154"/>
    <lineage>
        <taxon>Eukaryota</taxon>
        <taxon>Viridiplantae</taxon>
        <taxon>Streptophyta</taxon>
        <taxon>Embryophyta</taxon>
        <taxon>Marchantiophyta</taxon>
        <taxon>Marchantiopsida</taxon>
        <taxon>Marchantiidae</taxon>
        <taxon>Marchantiales</taxon>
        <taxon>Marchantiaceae</taxon>
        <taxon>Marchantia</taxon>
    </lineage>
</organism>
<proteinExistence type="predicted"/>
<feature type="compositionally biased region" description="Acidic residues" evidence="1">
    <location>
        <begin position="115"/>
        <end position="124"/>
    </location>
</feature>